<dbReference type="Proteomes" id="UP000179797">
    <property type="component" value="Unassembled WGS sequence"/>
</dbReference>
<evidence type="ECO:0000313" key="2">
    <source>
        <dbReference type="EMBL" id="OHX65814.1"/>
    </source>
</evidence>
<dbReference type="InterPro" id="IPR000182">
    <property type="entry name" value="GNAT_dom"/>
</dbReference>
<dbReference type="STRING" id="915059.NH26_05345"/>
<keyword evidence="3" id="KW-1185">Reference proteome</keyword>
<dbReference type="InterPro" id="IPR016181">
    <property type="entry name" value="Acyl_CoA_acyltransferase"/>
</dbReference>
<evidence type="ECO:0000259" key="1">
    <source>
        <dbReference type="PROSITE" id="PS51186"/>
    </source>
</evidence>
<dbReference type="Pfam" id="PF13673">
    <property type="entry name" value="Acetyltransf_10"/>
    <property type="match status" value="1"/>
</dbReference>
<comment type="caution">
    <text evidence="2">The sequence shown here is derived from an EMBL/GenBank/DDBJ whole genome shotgun (WGS) entry which is preliminary data.</text>
</comment>
<dbReference type="GO" id="GO:0016747">
    <property type="term" value="F:acyltransferase activity, transferring groups other than amino-acyl groups"/>
    <property type="evidence" value="ECO:0007669"/>
    <property type="project" value="InterPro"/>
</dbReference>
<gene>
    <name evidence="2" type="ORF">NH26_05345</name>
</gene>
<dbReference type="SUPFAM" id="SSF55729">
    <property type="entry name" value="Acyl-CoA N-acyltransferases (Nat)"/>
    <property type="match status" value="1"/>
</dbReference>
<accession>A0A1S1YXS6</accession>
<feature type="domain" description="N-acetyltransferase" evidence="1">
    <location>
        <begin position="2"/>
        <end position="145"/>
    </location>
</feature>
<dbReference type="OrthoDB" id="2352823at2"/>
<dbReference type="RefSeq" id="WP_044219287.1">
    <property type="nucleotide sequence ID" value="NZ_JRYR02000001.1"/>
</dbReference>
<dbReference type="EMBL" id="JRYR02000001">
    <property type="protein sequence ID" value="OHX65814.1"/>
    <property type="molecule type" value="Genomic_DNA"/>
</dbReference>
<proteinExistence type="predicted"/>
<name>A0A1S1YXS6_FLAPC</name>
<dbReference type="PROSITE" id="PS51186">
    <property type="entry name" value="GNAT"/>
    <property type="match status" value="1"/>
</dbReference>
<sequence>MNIIKEIAFDSSEYLLSVELRDEVLRKPLGLEFSKEELSEEFDSHHFVAMNDEDEVVACLVLKPISPQEVKMRQVAVKENQRGKNLGSLMVQFSEVFALDNGYDEIVVHAREVAKTFYEKLEYSVEGDQFEEVGIPHFKFRKKLV</sequence>
<dbReference type="AlphaFoldDB" id="A0A1S1YXS6"/>
<dbReference type="Gene3D" id="3.40.630.30">
    <property type="match status" value="1"/>
</dbReference>
<protein>
    <recommendedName>
        <fullName evidence="1">N-acetyltransferase domain-containing protein</fullName>
    </recommendedName>
</protein>
<reference evidence="2 3" key="1">
    <citation type="journal article" date="2012" name="Int. J. Syst. Evol. Microbiol.">
        <title>Flammeovirga pacifica sp. nov., isolated from deep-sea sediment.</title>
        <authorList>
            <person name="Xu H."/>
            <person name="Fu Y."/>
            <person name="Yang N."/>
            <person name="Ding Z."/>
            <person name="Lai Q."/>
            <person name="Zeng R."/>
        </authorList>
    </citation>
    <scope>NUCLEOTIDE SEQUENCE [LARGE SCALE GENOMIC DNA]</scope>
    <source>
        <strain evidence="3">DSM 24597 / LMG 26175 / WPAGA1</strain>
    </source>
</reference>
<dbReference type="CDD" id="cd04301">
    <property type="entry name" value="NAT_SF"/>
    <property type="match status" value="1"/>
</dbReference>
<organism evidence="2 3">
    <name type="scientific">Flammeovirga pacifica</name>
    <dbReference type="NCBI Taxonomy" id="915059"/>
    <lineage>
        <taxon>Bacteria</taxon>
        <taxon>Pseudomonadati</taxon>
        <taxon>Bacteroidota</taxon>
        <taxon>Cytophagia</taxon>
        <taxon>Cytophagales</taxon>
        <taxon>Flammeovirgaceae</taxon>
        <taxon>Flammeovirga</taxon>
    </lineage>
</organism>
<evidence type="ECO:0000313" key="3">
    <source>
        <dbReference type="Proteomes" id="UP000179797"/>
    </source>
</evidence>